<dbReference type="NCBIfam" id="NF003819">
    <property type="entry name" value="PRK05412.1"/>
    <property type="match status" value="1"/>
</dbReference>
<name>X1FZV1_9ZZZZ</name>
<dbReference type="PANTHER" id="PTHR30476">
    <property type="entry name" value="UPF0234 PROTEIN YAJQ"/>
    <property type="match status" value="1"/>
</dbReference>
<proteinExistence type="inferred from homology"/>
<gene>
    <name evidence="3" type="ORF">S03H2_09749</name>
</gene>
<sequence length="161" mass="18517">MPSFDVVSKTDLDEVDNALANMTREISQRYDFKNSKSKIERKEAEITINADDDLKLKQMHELLQGHLARRKIDAAVIDYKPLEQAAGQAVRQVAVIRQGIDRELAKRLVREVKDGKFKVQVSVQGDELRVTGKKRDDLQAVIQFLKELPLDQPLQYLNFRD</sequence>
<comment type="caution">
    <text evidence="3">The sequence shown here is derived from an EMBL/GenBank/DDBJ whole genome shotgun (WGS) entry which is preliminary data.</text>
</comment>
<dbReference type="InterPro" id="IPR035571">
    <property type="entry name" value="UPF0234-like_C"/>
</dbReference>
<dbReference type="InterPro" id="IPR035570">
    <property type="entry name" value="UPF0234_N"/>
</dbReference>
<evidence type="ECO:0000313" key="3">
    <source>
        <dbReference type="EMBL" id="GAH26303.1"/>
    </source>
</evidence>
<dbReference type="InterPro" id="IPR007551">
    <property type="entry name" value="YajQ/Smlt4090-like"/>
</dbReference>
<dbReference type="EMBL" id="BARU01005072">
    <property type="protein sequence ID" value="GAH26303.1"/>
    <property type="molecule type" value="Genomic_DNA"/>
</dbReference>
<dbReference type="SUPFAM" id="SSF89963">
    <property type="entry name" value="YajQ-like"/>
    <property type="match status" value="2"/>
</dbReference>
<dbReference type="GO" id="GO:0005829">
    <property type="term" value="C:cytosol"/>
    <property type="evidence" value="ECO:0007669"/>
    <property type="project" value="TreeGrafter"/>
</dbReference>
<evidence type="ECO:0000256" key="1">
    <source>
        <dbReference type="ARBA" id="ARBA00022741"/>
    </source>
</evidence>
<protein>
    <submittedName>
        <fullName evidence="3">Uncharacterized protein</fullName>
    </submittedName>
</protein>
<dbReference type="PANTHER" id="PTHR30476:SF0">
    <property type="entry name" value="UPF0234 PROTEIN YAJQ"/>
    <property type="match status" value="1"/>
</dbReference>
<organism evidence="3">
    <name type="scientific">marine sediment metagenome</name>
    <dbReference type="NCBI Taxonomy" id="412755"/>
    <lineage>
        <taxon>unclassified sequences</taxon>
        <taxon>metagenomes</taxon>
        <taxon>ecological metagenomes</taxon>
    </lineage>
</organism>
<dbReference type="Gene3D" id="3.30.70.990">
    <property type="entry name" value="YajQ-like, domain 2"/>
    <property type="match status" value="1"/>
</dbReference>
<keyword evidence="1" id="KW-0547">Nucleotide-binding</keyword>
<dbReference type="AlphaFoldDB" id="X1FZV1"/>
<dbReference type="GO" id="GO:0000166">
    <property type="term" value="F:nucleotide binding"/>
    <property type="evidence" value="ECO:0007669"/>
    <property type="project" value="UniProtKB-KW"/>
</dbReference>
<comment type="similarity">
    <text evidence="2">Belongs to the YajQ family.</text>
</comment>
<accession>X1FZV1</accession>
<dbReference type="CDD" id="cd11740">
    <property type="entry name" value="YajQ_like"/>
    <property type="match status" value="1"/>
</dbReference>
<evidence type="ECO:0000256" key="2">
    <source>
        <dbReference type="ARBA" id="ARBA00093450"/>
    </source>
</evidence>
<dbReference type="HAMAP" id="MF_00632">
    <property type="entry name" value="UPF0234"/>
    <property type="match status" value="1"/>
</dbReference>
<dbReference type="Pfam" id="PF04461">
    <property type="entry name" value="YajQ"/>
    <property type="match status" value="1"/>
</dbReference>
<dbReference type="Gene3D" id="3.30.70.860">
    <property type="match status" value="1"/>
</dbReference>
<dbReference type="InterPro" id="IPR036183">
    <property type="entry name" value="YajQ-like_sf"/>
</dbReference>
<reference evidence="3" key="1">
    <citation type="journal article" date="2014" name="Front. Microbiol.">
        <title>High frequency of phylogenetically diverse reductive dehalogenase-homologous genes in deep subseafloor sedimentary metagenomes.</title>
        <authorList>
            <person name="Kawai M."/>
            <person name="Futagami T."/>
            <person name="Toyoda A."/>
            <person name="Takaki Y."/>
            <person name="Nishi S."/>
            <person name="Hori S."/>
            <person name="Arai W."/>
            <person name="Tsubouchi T."/>
            <person name="Morono Y."/>
            <person name="Uchiyama I."/>
            <person name="Ito T."/>
            <person name="Fujiyama A."/>
            <person name="Inagaki F."/>
            <person name="Takami H."/>
        </authorList>
    </citation>
    <scope>NUCLEOTIDE SEQUENCE</scope>
    <source>
        <strain evidence="3">Expedition CK06-06</strain>
    </source>
</reference>